<evidence type="ECO:0000313" key="2">
    <source>
        <dbReference type="Proteomes" id="UP001230649"/>
    </source>
</evidence>
<accession>A0ACC2V1Y7</accession>
<evidence type="ECO:0000313" key="1">
    <source>
        <dbReference type="EMBL" id="KAJ9093103.1"/>
    </source>
</evidence>
<organism evidence="1 2">
    <name type="scientific">Naganishia adeliensis</name>
    <dbReference type="NCBI Taxonomy" id="92952"/>
    <lineage>
        <taxon>Eukaryota</taxon>
        <taxon>Fungi</taxon>
        <taxon>Dikarya</taxon>
        <taxon>Basidiomycota</taxon>
        <taxon>Agaricomycotina</taxon>
        <taxon>Tremellomycetes</taxon>
        <taxon>Filobasidiales</taxon>
        <taxon>Filobasidiaceae</taxon>
        <taxon>Naganishia</taxon>
    </lineage>
</organism>
<dbReference type="Proteomes" id="UP001230649">
    <property type="component" value="Unassembled WGS sequence"/>
</dbReference>
<gene>
    <name evidence="1" type="ORF">QFC20_007211</name>
</gene>
<keyword evidence="2" id="KW-1185">Reference proteome</keyword>
<protein>
    <submittedName>
        <fullName evidence="1">Uncharacterized protein</fullName>
    </submittedName>
</protein>
<proteinExistence type="predicted"/>
<reference evidence="1" key="1">
    <citation type="submission" date="2023-04" db="EMBL/GenBank/DDBJ databases">
        <title>Draft Genome sequencing of Naganishia species isolated from polar environments using Oxford Nanopore Technology.</title>
        <authorList>
            <person name="Leo P."/>
            <person name="Venkateswaran K."/>
        </authorList>
    </citation>
    <scope>NUCLEOTIDE SEQUENCE</scope>
    <source>
        <strain evidence="1">MNA-CCFEE 5262</strain>
    </source>
</reference>
<sequence length="290" mass="31910">MTIDTSLLAASTTTPSWTTPIDDKELANMSFTTPTHALVAAYAWVVIIGLIPLEWDLCTEDRTSIESFLTGNAASLEIKRDPLIVHKFFENFRRFTRSADPASLSLYHQICGFVDMRFTGAYTAAIMKKRAGGEASRVRADLEKAASWALFCSAREFSCDQTPAERLRQWEAGFKQQANQVAMQPWSKPPKPDSEEWIWIGRDDEGGSGTQSLAESVNSITSQSNVGYGFTGTKGSSVLLVHALDSASAHIRAYKEHLVQQDVASTSFLNSPTAARILSSLVLNPLQMDH</sequence>
<name>A0ACC2V1Y7_9TREE</name>
<dbReference type="EMBL" id="JASBWS010000161">
    <property type="protein sequence ID" value="KAJ9093103.1"/>
    <property type="molecule type" value="Genomic_DNA"/>
</dbReference>
<comment type="caution">
    <text evidence="1">The sequence shown here is derived from an EMBL/GenBank/DDBJ whole genome shotgun (WGS) entry which is preliminary data.</text>
</comment>